<dbReference type="Proteomes" id="UP000265020">
    <property type="component" value="Unassembled WGS sequence"/>
</dbReference>
<dbReference type="InterPro" id="IPR045058">
    <property type="entry name" value="GIMA/IAN/Toc"/>
</dbReference>
<dbReference type="STRING" id="28743.ENSCVAP00000002307"/>
<dbReference type="PROSITE" id="PS51720">
    <property type="entry name" value="G_AIG1"/>
    <property type="match status" value="1"/>
</dbReference>
<dbReference type="AlphaFoldDB" id="A0A3Q2CBY4"/>
<evidence type="ECO:0000313" key="6">
    <source>
        <dbReference type="Proteomes" id="UP000265020"/>
    </source>
</evidence>
<evidence type="ECO:0000256" key="3">
    <source>
        <dbReference type="ARBA" id="ARBA00023134"/>
    </source>
</evidence>
<dbReference type="GO" id="GO:0005525">
    <property type="term" value="F:GTP binding"/>
    <property type="evidence" value="ECO:0007669"/>
    <property type="project" value="UniProtKB-KW"/>
</dbReference>
<dbReference type="InterPro" id="IPR006703">
    <property type="entry name" value="G_AIG1"/>
</dbReference>
<dbReference type="Ensembl" id="ENSCVAT00000011939.1">
    <property type="protein sequence ID" value="ENSCVAP00000002307.1"/>
    <property type="gene ID" value="ENSCVAG00000003389.1"/>
</dbReference>
<proteinExistence type="inferred from homology"/>
<dbReference type="GeneTree" id="ENSGT00940000164100"/>
<organism evidence="5 6">
    <name type="scientific">Cyprinodon variegatus</name>
    <name type="common">Sheepshead minnow</name>
    <dbReference type="NCBI Taxonomy" id="28743"/>
    <lineage>
        <taxon>Eukaryota</taxon>
        <taxon>Metazoa</taxon>
        <taxon>Chordata</taxon>
        <taxon>Craniata</taxon>
        <taxon>Vertebrata</taxon>
        <taxon>Euteleostomi</taxon>
        <taxon>Actinopterygii</taxon>
        <taxon>Neopterygii</taxon>
        <taxon>Teleostei</taxon>
        <taxon>Neoteleostei</taxon>
        <taxon>Acanthomorphata</taxon>
        <taxon>Ovalentaria</taxon>
        <taxon>Atherinomorphae</taxon>
        <taxon>Cyprinodontiformes</taxon>
        <taxon>Cyprinodontidae</taxon>
        <taxon>Cyprinodon</taxon>
    </lineage>
</organism>
<reference evidence="5" key="2">
    <citation type="submission" date="2025-09" db="UniProtKB">
        <authorList>
            <consortium name="Ensembl"/>
        </authorList>
    </citation>
    <scope>IDENTIFICATION</scope>
</reference>
<feature type="domain" description="AIG1-type G" evidence="4">
    <location>
        <begin position="14"/>
        <end position="114"/>
    </location>
</feature>
<accession>A0A3Q2CBY4</accession>
<dbReference type="Gene3D" id="3.40.50.300">
    <property type="entry name" value="P-loop containing nucleotide triphosphate hydrolases"/>
    <property type="match status" value="1"/>
</dbReference>
<evidence type="ECO:0000259" key="4">
    <source>
        <dbReference type="PROSITE" id="PS51720"/>
    </source>
</evidence>
<dbReference type="PANTHER" id="PTHR10903">
    <property type="entry name" value="GTPASE, IMAP FAMILY MEMBER-RELATED"/>
    <property type="match status" value="1"/>
</dbReference>
<sequence length="114" mass="12319">MKGAQSGEEIDQSPRCLRIVLIGKTGSGKSSSANTILGRKDFKAKADCKSVTKLCQKEQCVVDGRHIAVVDTPGLLQRSRDMIGTADCQANQMLMWPTCTIKKGSWKAFSLGDS</sequence>
<protein>
    <recommendedName>
        <fullName evidence="4">AIG1-type G domain-containing protein</fullName>
    </recommendedName>
</protein>
<reference evidence="5" key="1">
    <citation type="submission" date="2025-08" db="UniProtKB">
        <authorList>
            <consortium name="Ensembl"/>
        </authorList>
    </citation>
    <scope>IDENTIFICATION</scope>
</reference>
<dbReference type="PANTHER" id="PTHR10903:SF170">
    <property type="entry name" value="GTPASE IMAP FAMILY MEMBER 7"/>
    <property type="match status" value="1"/>
</dbReference>
<keyword evidence="2" id="KW-0547">Nucleotide-binding</keyword>
<evidence type="ECO:0000256" key="1">
    <source>
        <dbReference type="ARBA" id="ARBA00008535"/>
    </source>
</evidence>
<dbReference type="SUPFAM" id="SSF52540">
    <property type="entry name" value="P-loop containing nucleoside triphosphate hydrolases"/>
    <property type="match status" value="1"/>
</dbReference>
<dbReference type="Pfam" id="PF04548">
    <property type="entry name" value="AIG1"/>
    <property type="match status" value="1"/>
</dbReference>
<evidence type="ECO:0000313" key="5">
    <source>
        <dbReference type="Ensembl" id="ENSCVAP00000002307.1"/>
    </source>
</evidence>
<comment type="similarity">
    <text evidence="1">Belongs to the TRAFAC class TrmE-Era-EngA-EngB-Septin-like GTPase superfamily. AIG1/Toc34/Toc159-like paraseptin GTPase family. IAN subfamily.</text>
</comment>
<name>A0A3Q2CBY4_CYPVA</name>
<dbReference type="InterPro" id="IPR027417">
    <property type="entry name" value="P-loop_NTPase"/>
</dbReference>
<keyword evidence="6" id="KW-1185">Reference proteome</keyword>
<evidence type="ECO:0000256" key="2">
    <source>
        <dbReference type="ARBA" id="ARBA00022741"/>
    </source>
</evidence>
<keyword evidence="3" id="KW-0342">GTP-binding</keyword>